<gene>
    <name evidence="3" type="ORF">C5O25_04490</name>
</gene>
<dbReference type="Proteomes" id="UP000244925">
    <property type="component" value="Unassembled WGS sequence"/>
</dbReference>
<dbReference type="AlphaFoldDB" id="A0A2V1IUG8"/>
<dbReference type="SUPFAM" id="SSF56935">
    <property type="entry name" value="Porins"/>
    <property type="match status" value="1"/>
</dbReference>
<comment type="caution">
    <text evidence="3">The sequence shown here is derived from an EMBL/GenBank/DDBJ whole genome shotgun (WGS) entry which is preliminary data.</text>
</comment>
<feature type="domain" description="TonB-dependent receptor plug" evidence="2">
    <location>
        <begin position="152"/>
        <end position="232"/>
    </location>
</feature>
<dbReference type="SUPFAM" id="SSF49464">
    <property type="entry name" value="Carboxypeptidase regulatory domain-like"/>
    <property type="match status" value="1"/>
</dbReference>
<evidence type="ECO:0000259" key="2">
    <source>
        <dbReference type="Pfam" id="PF07715"/>
    </source>
</evidence>
<dbReference type="Gene3D" id="2.60.40.1120">
    <property type="entry name" value="Carboxypeptidase-like, regulatory domain"/>
    <property type="match status" value="1"/>
</dbReference>
<keyword evidence="1" id="KW-0732">Signal</keyword>
<dbReference type="Gene3D" id="2.170.130.10">
    <property type="entry name" value="TonB-dependent receptor, plug domain"/>
    <property type="match status" value="1"/>
</dbReference>
<proteinExistence type="predicted"/>
<dbReference type="GO" id="GO:0009279">
    <property type="term" value="C:cell outer membrane"/>
    <property type="evidence" value="ECO:0007669"/>
    <property type="project" value="TreeGrafter"/>
</dbReference>
<name>A0A2V1IUG8_9BACT</name>
<dbReference type="InterPro" id="IPR037066">
    <property type="entry name" value="Plug_dom_sf"/>
</dbReference>
<dbReference type="InterPro" id="IPR039426">
    <property type="entry name" value="TonB-dep_rcpt-like"/>
</dbReference>
<dbReference type="Pfam" id="PF13715">
    <property type="entry name" value="CarbopepD_reg_2"/>
    <property type="match status" value="1"/>
</dbReference>
<evidence type="ECO:0000313" key="3">
    <source>
        <dbReference type="EMBL" id="PWB08431.1"/>
    </source>
</evidence>
<keyword evidence="3" id="KW-0675">Receptor</keyword>
<keyword evidence="4" id="KW-1185">Reference proteome</keyword>
<dbReference type="PANTHER" id="PTHR30069:SF29">
    <property type="entry name" value="HEMOGLOBIN AND HEMOGLOBIN-HAPTOGLOBIN-BINDING PROTEIN 1-RELATED"/>
    <property type="match status" value="1"/>
</dbReference>
<dbReference type="GO" id="GO:0044718">
    <property type="term" value="P:siderophore transmembrane transport"/>
    <property type="evidence" value="ECO:0007669"/>
    <property type="project" value="TreeGrafter"/>
</dbReference>
<organism evidence="3 4">
    <name type="scientific">Paramuribaculum intestinale</name>
    <dbReference type="NCBI Taxonomy" id="2094151"/>
    <lineage>
        <taxon>Bacteria</taxon>
        <taxon>Pseudomonadati</taxon>
        <taxon>Bacteroidota</taxon>
        <taxon>Bacteroidia</taxon>
        <taxon>Bacteroidales</taxon>
        <taxon>Muribaculaceae</taxon>
        <taxon>Paramuribaculum</taxon>
    </lineage>
</organism>
<dbReference type="PANTHER" id="PTHR30069">
    <property type="entry name" value="TONB-DEPENDENT OUTER MEMBRANE RECEPTOR"/>
    <property type="match status" value="1"/>
</dbReference>
<dbReference type="InterPro" id="IPR008969">
    <property type="entry name" value="CarboxyPept-like_regulatory"/>
</dbReference>
<evidence type="ECO:0000313" key="4">
    <source>
        <dbReference type="Proteomes" id="UP000244925"/>
    </source>
</evidence>
<accession>A0A2V1IUG8</accession>
<dbReference type="GO" id="GO:0015344">
    <property type="term" value="F:siderophore uptake transmembrane transporter activity"/>
    <property type="evidence" value="ECO:0007669"/>
    <property type="project" value="TreeGrafter"/>
</dbReference>
<evidence type="ECO:0000256" key="1">
    <source>
        <dbReference type="ARBA" id="ARBA00022729"/>
    </source>
</evidence>
<dbReference type="Pfam" id="PF07715">
    <property type="entry name" value="Plug"/>
    <property type="match status" value="1"/>
</dbReference>
<reference evidence="4" key="1">
    <citation type="submission" date="2018-02" db="EMBL/GenBank/DDBJ databases">
        <authorList>
            <person name="Clavel T."/>
            <person name="Strowig T."/>
        </authorList>
    </citation>
    <scope>NUCLEOTIDE SEQUENCE [LARGE SCALE GENOMIC DNA]</scope>
    <source>
        <strain evidence="4">DSM 100764</strain>
    </source>
</reference>
<protein>
    <submittedName>
        <fullName evidence="3">TonB-dependent receptor</fullName>
    </submittedName>
</protein>
<dbReference type="EMBL" id="PUBV01000006">
    <property type="protein sequence ID" value="PWB08431.1"/>
    <property type="molecule type" value="Genomic_DNA"/>
</dbReference>
<dbReference type="InterPro" id="IPR012910">
    <property type="entry name" value="Plug_dom"/>
</dbReference>
<sequence>MCKVTTIFLPLCRYLCMLRWLSIFFLTVTALWQASASVVLRGRVTDYSGEPLEGVTVSLGTGLGATLTDAKGMYRLTTADTDTLRASFRLLGYREERRTLLHPQGEMVISLRMRPDERELEEVIVTDIRKRTDAMERLDAREYGRRAGDPTGGSVEAMVATLPGVAGAGELSGRYSVRGGSYDENTVYVNGVEIYRPMLVASQQAEGLSVVNPEMTASVGFSSGGFAARYADRMSSVLDVAYRRPQSFEGSATVSMMGGALTLGQGSERFAQLHGVRYKRNTSVLSTSDTKGEYDPDFFDWQSCLSWSPSRRWRVEAFFDANLNTYRFAPADRNTSFGTLDDAHRFKVYFDGCEHDRFNAFTGAATVGYTTGNTDLSLQLSGFRTDELVAYDISGEYWLDQAGSELGAGRYAEHQRNRLKATVLSALFQGTTRLSSHRLLYSLGVKREHTEGRVSQWERRDSAGYSLPLAPDALRVYFALRGNHDVSASLVSAVVQDTWQRQTSAGFWNVTGGIRATHRSSSGEFLVSPRLEAGLVPAGAPQWAFRLAGGVYYQLPFYREMLLRREIAPGEYVTEVNSDVRSQRSLQIVGGADFNFRAFGRPFKFSAEAYYKALSKINPYEVENLTVTYLGRNAASGHVAGLDFKLFGQFVAGSDSWISFGLMDTRETLEGKSVPRPNDHRYNLSVYFTDFVPGVPRLKVSLRGVLMDGLITTAPGRTRYDGYFRTPPYKRVDLGLAYGIIMSETDGRRRAVRSLWAGIDLFNLFDITNVSNYYLVTDVNSISYAVPNYMTRRQINLRLTLDF</sequence>